<dbReference type="KEGG" id="vih:AB0763_02635"/>
<protein>
    <submittedName>
        <fullName evidence="5">RNase E specificity factor CsrD</fullName>
    </submittedName>
</protein>
<reference evidence="5" key="1">
    <citation type="submission" date="2024-07" db="EMBL/GenBank/DDBJ databases">
        <title>Genome Analysis of a Potential Novel Vibrio Species Secreting pH- and Thermo-stable Alginate Lyase and its Application in Producing Alginate Oligosaccharides.</title>
        <authorList>
            <person name="Huang H."/>
            <person name="Bao K."/>
        </authorList>
    </citation>
    <scope>NUCLEOTIDE SEQUENCE</scope>
    <source>
        <strain evidence="5">HB236076</strain>
    </source>
</reference>
<evidence type="ECO:0000259" key="3">
    <source>
        <dbReference type="PROSITE" id="PS50883"/>
    </source>
</evidence>
<dbReference type="InterPro" id="IPR043128">
    <property type="entry name" value="Rev_trsase/Diguanyl_cyclase"/>
</dbReference>
<organism evidence="5">
    <name type="scientific">Vibrio sp. HB236076</name>
    <dbReference type="NCBI Taxonomy" id="3232307"/>
    <lineage>
        <taxon>Bacteria</taxon>
        <taxon>Pseudomonadati</taxon>
        <taxon>Pseudomonadota</taxon>
        <taxon>Gammaproteobacteria</taxon>
        <taxon>Vibrionales</taxon>
        <taxon>Vibrionaceae</taxon>
        <taxon>Vibrio</taxon>
    </lineage>
</organism>
<gene>
    <name evidence="5" type="primary">csrD</name>
    <name evidence="5" type="ORF">AB0763_02635</name>
</gene>
<keyword evidence="2" id="KW-0472">Membrane</keyword>
<dbReference type="EMBL" id="CP162601">
    <property type="protein sequence ID" value="XDK25561.1"/>
    <property type="molecule type" value="Genomic_DNA"/>
</dbReference>
<dbReference type="RefSeq" id="WP_306101003.1">
    <property type="nucleotide sequence ID" value="NZ_CP162601.1"/>
</dbReference>
<dbReference type="Gene3D" id="3.20.20.450">
    <property type="entry name" value="EAL domain"/>
    <property type="match status" value="1"/>
</dbReference>
<dbReference type="GO" id="GO:0071111">
    <property type="term" value="F:cyclic-guanylate-specific phosphodiesterase activity"/>
    <property type="evidence" value="ECO:0007669"/>
    <property type="project" value="InterPro"/>
</dbReference>
<dbReference type="PROSITE" id="PS50883">
    <property type="entry name" value="EAL"/>
    <property type="match status" value="1"/>
</dbReference>
<dbReference type="InterPro" id="IPR000160">
    <property type="entry name" value="GGDEF_dom"/>
</dbReference>
<dbReference type="Pfam" id="PF00563">
    <property type="entry name" value="EAL"/>
    <property type="match status" value="1"/>
</dbReference>
<evidence type="ECO:0000256" key="2">
    <source>
        <dbReference type="SAM" id="Phobius"/>
    </source>
</evidence>
<dbReference type="SMART" id="SM00052">
    <property type="entry name" value="EAL"/>
    <property type="match status" value="1"/>
</dbReference>
<feature type="domain" description="EAL" evidence="3">
    <location>
        <begin position="399"/>
        <end position="654"/>
    </location>
</feature>
<dbReference type="Pfam" id="PF00990">
    <property type="entry name" value="GGDEF"/>
    <property type="match status" value="1"/>
</dbReference>
<accession>A0AB39HHG5</accession>
<dbReference type="PANTHER" id="PTHR33121">
    <property type="entry name" value="CYCLIC DI-GMP PHOSPHODIESTERASE PDEF"/>
    <property type="match status" value="1"/>
</dbReference>
<name>A0AB39HHG5_9VIBR</name>
<keyword evidence="2" id="KW-0812">Transmembrane</keyword>
<proteinExistence type="predicted"/>
<dbReference type="NCBIfam" id="NF008281">
    <property type="entry name" value="PRK11059.1"/>
    <property type="match status" value="1"/>
</dbReference>
<dbReference type="AlphaFoldDB" id="A0AB39HHG5"/>
<dbReference type="InterPro" id="IPR035919">
    <property type="entry name" value="EAL_sf"/>
</dbReference>
<dbReference type="PANTHER" id="PTHR33121:SF32">
    <property type="entry name" value="RNASE E SPECIFICITY FACTOR CSRD"/>
    <property type="match status" value="1"/>
</dbReference>
<sequence>MRFTPTLKLSQRLVAFVTVIVVSAMFILFLGGTLSFQRLGQEYMTHYLQRIVNVVDQEMQDAQDADAMKQWLPKLLQASNVVEMEISSPAAVVYQFKSTLPQYIESQRLYHHEFALPHNSNYTISLHAIPPYVGYSYSFGAMWSITFAVVLVIFCLLKGVKWLREQLLGSELLEERGRMILAGRVEENAKGDEREWPFTASDALTRLIEELQDARQERSRFDTFIRTQTFLDRLTGSANRILFDSKLESALQESNSFGSVIQVRVQEWKTVQEQHSEQEADQFLIDLGRLLSKQVQRYPEAVFSRYFTADFAIMIPHLTDKEVSAVCQQMIKKLDQVTPLDALESDNWVHIGVTHYREGERQNLIMDEVDMALKSAELQGHNGWSRYQKWAEDTPTRGSVRWRTLLDQAMQTDKIYLFKQSAYLCQSGGGRELIHQEVTCRIYDPDHGIVKASRYLTALKQIGYETVMDKAVLNQMLNLLKQDKLAEVDYSLNLHVLPFRDPAYQRWFRDLMLQVPSRLRQRLSFEFIEANFVRYLDTMRPVARLIRGLGCELLIGQAGRTIVSSHYIKELDVQFIKLHRNLVKNIDERPENQLFVRSMIGSVTNSQTQVIAVGVERRQEWQTLQELGVDGGQGRYFDQESPLWPEQLPRLTHKTSKPKTQVKLGRRNRWKKA</sequence>
<dbReference type="InterPro" id="IPR029787">
    <property type="entry name" value="Nucleotide_cyclase"/>
</dbReference>
<feature type="transmembrane region" description="Helical" evidence="2">
    <location>
        <begin position="135"/>
        <end position="157"/>
    </location>
</feature>
<dbReference type="InterPro" id="IPR050706">
    <property type="entry name" value="Cyclic-di-GMP_PDE-like"/>
</dbReference>
<evidence type="ECO:0000256" key="1">
    <source>
        <dbReference type="SAM" id="MobiDB-lite"/>
    </source>
</evidence>
<dbReference type="Pfam" id="PF17157">
    <property type="entry name" value="GAPES4"/>
    <property type="match status" value="1"/>
</dbReference>
<dbReference type="CDD" id="cd01948">
    <property type="entry name" value="EAL"/>
    <property type="match status" value="1"/>
</dbReference>
<feature type="compositionally biased region" description="Basic residues" evidence="1">
    <location>
        <begin position="664"/>
        <end position="673"/>
    </location>
</feature>
<dbReference type="PROSITE" id="PS50887">
    <property type="entry name" value="GGDEF"/>
    <property type="match status" value="1"/>
</dbReference>
<dbReference type="SMART" id="SM00267">
    <property type="entry name" value="GGDEF"/>
    <property type="match status" value="1"/>
</dbReference>
<dbReference type="Gene3D" id="3.30.70.270">
    <property type="match status" value="1"/>
</dbReference>
<dbReference type="InterPro" id="IPR033423">
    <property type="entry name" value="GAPES4"/>
</dbReference>
<feature type="transmembrane region" description="Helical" evidence="2">
    <location>
        <begin position="12"/>
        <end position="36"/>
    </location>
</feature>
<dbReference type="InterPro" id="IPR001633">
    <property type="entry name" value="EAL_dom"/>
</dbReference>
<keyword evidence="2" id="KW-1133">Transmembrane helix</keyword>
<feature type="region of interest" description="Disordered" evidence="1">
    <location>
        <begin position="654"/>
        <end position="673"/>
    </location>
</feature>
<feature type="domain" description="GGDEF" evidence="4">
    <location>
        <begin position="256"/>
        <end position="389"/>
    </location>
</feature>
<dbReference type="SUPFAM" id="SSF141868">
    <property type="entry name" value="EAL domain-like"/>
    <property type="match status" value="1"/>
</dbReference>
<evidence type="ECO:0000313" key="5">
    <source>
        <dbReference type="EMBL" id="XDK25561.1"/>
    </source>
</evidence>
<evidence type="ECO:0000259" key="4">
    <source>
        <dbReference type="PROSITE" id="PS50887"/>
    </source>
</evidence>
<dbReference type="SUPFAM" id="SSF55073">
    <property type="entry name" value="Nucleotide cyclase"/>
    <property type="match status" value="1"/>
</dbReference>